<proteinExistence type="predicted"/>
<dbReference type="AlphaFoldDB" id="A0A7Z3BJ79"/>
<gene>
    <name evidence="2" type="ORF">G4G71_08350</name>
</gene>
<keyword evidence="3" id="KW-1185">Reference proteome</keyword>
<organism evidence="2 3">
    <name type="scientific">Pseudomonas multiresinivorans</name>
    <dbReference type="NCBI Taxonomy" id="95301"/>
    <lineage>
        <taxon>Bacteria</taxon>
        <taxon>Pseudomonadati</taxon>
        <taxon>Pseudomonadota</taxon>
        <taxon>Gammaproteobacteria</taxon>
        <taxon>Pseudomonadales</taxon>
        <taxon>Pseudomonadaceae</taxon>
        <taxon>Pseudomonas</taxon>
    </lineage>
</organism>
<dbReference type="InterPro" id="IPR004360">
    <property type="entry name" value="Glyas_Fos-R_dOase_dom"/>
</dbReference>
<feature type="domain" description="Glyoxalase/fosfomycin resistance/dioxygenase" evidence="1">
    <location>
        <begin position="6"/>
        <end position="129"/>
    </location>
</feature>
<dbReference type="EMBL" id="CP048833">
    <property type="protein sequence ID" value="QJP07884.1"/>
    <property type="molecule type" value="Genomic_DNA"/>
</dbReference>
<dbReference type="CDD" id="cd06588">
    <property type="entry name" value="PhnB_like"/>
    <property type="match status" value="1"/>
</dbReference>
<dbReference type="InterPro" id="IPR029068">
    <property type="entry name" value="Glyas_Bleomycin-R_OHBP_Dase"/>
</dbReference>
<dbReference type="PANTHER" id="PTHR33990">
    <property type="entry name" value="PROTEIN YJDN-RELATED"/>
    <property type="match status" value="1"/>
</dbReference>
<dbReference type="RefSeq" id="WP_169936750.1">
    <property type="nucleotide sequence ID" value="NZ_CP048833.1"/>
</dbReference>
<dbReference type="GO" id="GO:0051213">
    <property type="term" value="F:dioxygenase activity"/>
    <property type="evidence" value="ECO:0007669"/>
    <property type="project" value="UniProtKB-KW"/>
</dbReference>
<dbReference type="KEGG" id="pmui:G4G71_08350"/>
<evidence type="ECO:0000259" key="1">
    <source>
        <dbReference type="Pfam" id="PF00903"/>
    </source>
</evidence>
<keyword evidence="2" id="KW-0223">Dioxygenase</keyword>
<dbReference type="Pfam" id="PF00903">
    <property type="entry name" value="Glyoxalase"/>
    <property type="match status" value="1"/>
</dbReference>
<evidence type="ECO:0000313" key="2">
    <source>
        <dbReference type="EMBL" id="QJP07884.1"/>
    </source>
</evidence>
<dbReference type="Gene3D" id="3.10.180.10">
    <property type="entry name" value="2,3-Dihydroxybiphenyl 1,2-Dioxygenase, domain 1"/>
    <property type="match status" value="1"/>
</dbReference>
<reference evidence="2 3" key="1">
    <citation type="submission" date="2020-02" db="EMBL/GenBank/DDBJ databases">
        <title>Complete genome sequence of Pseudomonas multiresinivorans ORNL1.</title>
        <authorList>
            <person name="Podar M."/>
        </authorList>
    </citation>
    <scope>NUCLEOTIDE SEQUENCE [LARGE SCALE GENOMIC DNA]</scope>
    <source>
        <strain evidence="3">populi</strain>
    </source>
</reference>
<evidence type="ECO:0000313" key="3">
    <source>
        <dbReference type="Proteomes" id="UP000502549"/>
    </source>
</evidence>
<protein>
    <submittedName>
        <fullName evidence="2">Glyoxalase/bleomycin resistance/extradiol dioxygenase family protein</fullName>
    </submittedName>
</protein>
<name>A0A7Z3BJ79_9PSED</name>
<dbReference type="Proteomes" id="UP000502549">
    <property type="component" value="Chromosome"/>
</dbReference>
<accession>A0A7Z3BJ79</accession>
<keyword evidence="2" id="KW-0560">Oxidoreductase</keyword>
<sequence>MQVQPYLFFHGRADEAIAFYQHAVGAQLGALMRFEEAPGPSPVPDGWLDKVMHASLQIGETEVFLSDGRGEHNAAFNGFSLHLTLRSVVAAEQAFAALAEEGRVEMPLEKTFWAQRFGMLTDRFGVGWMVSCHG</sequence>
<dbReference type="PANTHER" id="PTHR33990:SF1">
    <property type="entry name" value="PROTEIN YJDN"/>
    <property type="match status" value="1"/>
</dbReference>
<dbReference type="InterPro" id="IPR028973">
    <property type="entry name" value="PhnB-like"/>
</dbReference>
<dbReference type="SUPFAM" id="SSF54593">
    <property type="entry name" value="Glyoxalase/Bleomycin resistance protein/Dihydroxybiphenyl dioxygenase"/>
    <property type="match status" value="1"/>
</dbReference>